<feature type="transmembrane region" description="Helical" evidence="2">
    <location>
        <begin position="234"/>
        <end position="259"/>
    </location>
</feature>
<feature type="transmembrane region" description="Helical" evidence="2">
    <location>
        <begin position="402"/>
        <end position="419"/>
    </location>
</feature>
<sequence length="539" mass="58403">MSSQVNRYFYSKGLDESHTALGDEKAPDAMSSNAMSSNAMSSNALGDDANSAEVVNFETASIDAPNTADTADTASTASTATAPVDSGLAAAATQSAQASLRHPNQLDSKVEGSDYASDDENAASVAYLFNALRVCGALFVVASMSLFLLQGWSEGNDVQRYLKLLSQTALLTTAGFGLAFIIKENRGARVFFGLSLLSIVSNFAVLGALLYSFYQLDGNLQQYPSFVTWQASDWGAFLMTALPAVVALTGLAYLIMLMFARQHAKPLTMTLIGLSLLLLLPIRSLWIMVPLAAVALVVAIRVYRRLQHYTFDTLEGKFAKAALFVPLVILLSRSLVLYAETEVMALIIALSVYTVIRQAADIERVGRWIYGALQSMGLLAAIVAVLALAVILDDIRGVSDDVLLLLTLLVLMGFCHDMLCRWTDEFAKNALLLAAYGSMMFIYGFVVSQSSHPFSLVAGFGLSILCLAQSYYHRTQLAFFAAVAFAGLMLYQLIINFYTLIEISNWVTVGLLGAMMIVAVSVLERYGARIKSAWRGRHL</sequence>
<dbReference type="Proteomes" id="UP000471298">
    <property type="component" value="Unassembled WGS sequence"/>
</dbReference>
<evidence type="ECO:0000313" key="3">
    <source>
        <dbReference type="EMBL" id="MPV86133.1"/>
    </source>
</evidence>
<feature type="compositionally biased region" description="Low complexity" evidence="1">
    <location>
        <begin position="29"/>
        <end position="44"/>
    </location>
</feature>
<dbReference type="EMBL" id="WHNW01000004">
    <property type="protein sequence ID" value="MPV86133.1"/>
    <property type="molecule type" value="Genomic_DNA"/>
</dbReference>
<feature type="transmembrane region" description="Helical" evidence="2">
    <location>
        <begin position="323"/>
        <end position="356"/>
    </location>
</feature>
<feature type="transmembrane region" description="Helical" evidence="2">
    <location>
        <begin position="479"/>
        <end position="500"/>
    </location>
</feature>
<dbReference type="AlphaFoldDB" id="A0A6N7EW61"/>
<evidence type="ECO:0000313" key="4">
    <source>
        <dbReference type="Proteomes" id="UP000471298"/>
    </source>
</evidence>
<feature type="transmembrane region" description="Helical" evidence="2">
    <location>
        <begin position="131"/>
        <end position="152"/>
    </location>
</feature>
<reference evidence="3 4" key="1">
    <citation type="submission" date="2019-10" db="EMBL/GenBank/DDBJ databases">
        <title>Cardiobacteriales fam. a chemoheterotrophic member of the order Cardiobacteriales, and proposal of Cardiobacteriales fam. nov.</title>
        <authorList>
            <person name="Wang C."/>
        </authorList>
    </citation>
    <scope>NUCLEOTIDE SEQUENCE [LARGE SCALE GENOMIC DNA]</scope>
    <source>
        <strain evidence="3 4">ML27</strain>
    </source>
</reference>
<feature type="region of interest" description="Disordered" evidence="1">
    <location>
        <begin position="19"/>
        <end position="46"/>
    </location>
</feature>
<comment type="caution">
    <text evidence="3">The sequence shown here is derived from an EMBL/GenBank/DDBJ whole genome shotgun (WGS) entry which is preliminary data.</text>
</comment>
<keyword evidence="2" id="KW-0472">Membrane</keyword>
<gene>
    <name evidence="3" type="ORF">GCU85_05225</name>
</gene>
<feature type="transmembrane region" description="Helical" evidence="2">
    <location>
        <begin position="368"/>
        <end position="390"/>
    </location>
</feature>
<feature type="transmembrane region" description="Helical" evidence="2">
    <location>
        <begin position="271"/>
        <end position="303"/>
    </location>
</feature>
<name>A0A6N7EW61_9GAMM</name>
<feature type="transmembrane region" description="Helical" evidence="2">
    <location>
        <begin position="454"/>
        <end position="472"/>
    </location>
</feature>
<feature type="transmembrane region" description="Helical" evidence="2">
    <location>
        <begin position="164"/>
        <end position="182"/>
    </location>
</feature>
<dbReference type="RefSeq" id="WP_152810080.1">
    <property type="nucleotide sequence ID" value="NZ_WHNW01000004.1"/>
</dbReference>
<feature type="transmembrane region" description="Helical" evidence="2">
    <location>
        <begin position="506"/>
        <end position="527"/>
    </location>
</feature>
<evidence type="ECO:0000256" key="2">
    <source>
        <dbReference type="SAM" id="Phobius"/>
    </source>
</evidence>
<keyword evidence="4" id="KW-1185">Reference proteome</keyword>
<dbReference type="InParanoid" id="A0A6N7EW61"/>
<proteinExistence type="predicted"/>
<keyword evidence="2" id="KW-0812">Transmembrane</keyword>
<feature type="transmembrane region" description="Helical" evidence="2">
    <location>
        <begin position="194"/>
        <end position="214"/>
    </location>
</feature>
<evidence type="ECO:0000256" key="1">
    <source>
        <dbReference type="SAM" id="MobiDB-lite"/>
    </source>
</evidence>
<protein>
    <submittedName>
        <fullName evidence="3">Uncharacterized protein</fullName>
    </submittedName>
</protein>
<accession>A0A6N7EW61</accession>
<feature type="transmembrane region" description="Helical" evidence="2">
    <location>
        <begin position="431"/>
        <end position="448"/>
    </location>
</feature>
<keyword evidence="2" id="KW-1133">Transmembrane helix</keyword>
<organism evidence="3 4">
    <name type="scientific">Ostreibacterium oceani</name>
    <dbReference type="NCBI Taxonomy" id="2654998"/>
    <lineage>
        <taxon>Bacteria</taxon>
        <taxon>Pseudomonadati</taxon>
        <taxon>Pseudomonadota</taxon>
        <taxon>Gammaproteobacteria</taxon>
        <taxon>Cardiobacteriales</taxon>
        <taxon>Ostreibacteriaceae</taxon>
        <taxon>Ostreibacterium</taxon>
    </lineage>
</organism>